<dbReference type="EMBL" id="LVYI01000002">
    <property type="protein sequence ID" value="OAP62551.1"/>
    <property type="molecule type" value="Genomic_DNA"/>
</dbReference>
<dbReference type="Gene3D" id="3.40.50.1820">
    <property type="entry name" value="alpha/beta hydrolase"/>
    <property type="match status" value="2"/>
</dbReference>
<sequence>MSHIKAPHHSEPQGLPQQLYIRIQDFTLESGSTIHEAVVATSFRGLLNARRDNAVVICHPLSGSAAMEDWWSPITNRSDAALDPSKYCLICCNSLGSPYGSASPLTYPVGRGKGRRPYGSAFPKTTIQDDVRIHKTVLDILGVRSIHCVIGVGMGAILALEWALLGQEHVRAMVLISADAKHTPSMDKRSCGAERHDTPLRSRQKYPCHRVDLDPSFDHDCFHHMIDKIESHVVIRSCSASTSEDEQAPKEVLGQIRQPALVVKVPRPRICPLEDKAHLFKNIPNVISATIEHDEGYGESPIMAEQLDSMLHTFLDAIPR</sequence>
<dbReference type="Proteomes" id="UP000078343">
    <property type="component" value="Unassembled WGS sequence"/>
</dbReference>
<comment type="caution">
    <text evidence="4">The sequence shown here is derived from an EMBL/GenBank/DDBJ whole genome shotgun (WGS) entry which is preliminary data.</text>
</comment>
<dbReference type="InterPro" id="IPR008220">
    <property type="entry name" value="HAT_MetX-like"/>
</dbReference>
<evidence type="ECO:0000256" key="2">
    <source>
        <dbReference type="ARBA" id="ARBA00022679"/>
    </source>
</evidence>
<dbReference type="Pfam" id="PF00561">
    <property type="entry name" value="Abhydrolase_1"/>
    <property type="match status" value="1"/>
</dbReference>
<evidence type="ECO:0000256" key="1">
    <source>
        <dbReference type="ARBA" id="ARBA00006886"/>
    </source>
</evidence>
<dbReference type="InterPro" id="IPR000073">
    <property type="entry name" value="AB_hydrolase_1"/>
</dbReference>
<evidence type="ECO:0000313" key="5">
    <source>
        <dbReference type="Proteomes" id="UP000078343"/>
    </source>
</evidence>
<organism evidence="4 5">
    <name type="scientific">Fonsecaea erecta</name>
    <dbReference type="NCBI Taxonomy" id="1367422"/>
    <lineage>
        <taxon>Eukaryota</taxon>
        <taxon>Fungi</taxon>
        <taxon>Dikarya</taxon>
        <taxon>Ascomycota</taxon>
        <taxon>Pezizomycotina</taxon>
        <taxon>Eurotiomycetes</taxon>
        <taxon>Chaetothyriomycetidae</taxon>
        <taxon>Chaetothyriales</taxon>
        <taxon>Herpotrichiellaceae</taxon>
        <taxon>Fonsecaea</taxon>
    </lineage>
</organism>
<dbReference type="PIRSF" id="PIRSF000443">
    <property type="entry name" value="Homoser_Ac_trans"/>
    <property type="match status" value="1"/>
</dbReference>
<keyword evidence="2" id="KW-0808">Transferase</keyword>
<dbReference type="InterPro" id="IPR029058">
    <property type="entry name" value="AB_hydrolase_fold"/>
</dbReference>
<comment type="similarity">
    <text evidence="1">Belongs to the AB hydrolase superfamily. MetX family.</text>
</comment>
<evidence type="ECO:0000259" key="3">
    <source>
        <dbReference type="Pfam" id="PF00561"/>
    </source>
</evidence>
<accession>A0A178ZT21</accession>
<dbReference type="AlphaFoldDB" id="A0A178ZT21"/>
<feature type="domain" description="AB hydrolase-1" evidence="3">
    <location>
        <begin position="53"/>
        <end position="183"/>
    </location>
</feature>
<dbReference type="PANTHER" id="PTHR32268">
    <property type="entry name" value="HOMOSERINE O-ACETYLTRANSFERASE"/>
    <property type="match status" value="1"/>
</dbReference>
<dbReference type="PANTHER" id="PTHR32268:SF11">
    <property type="entry name" value="HOMOSERINE O-ACETYLTRANSFERASE"/>
    <property type="match status" value="1"/>
</dbReference>
<dbReference type="GO" id="GO:0009092">
    <property type="term" value="P:homoserine metabolic process"/>
    <property type="evidence" value="ECO:0007669"/>
    <property type="project" value="TreeGrafter"/>
</dbReference>
<reference evidence="4 5" key="1">
    <citation type="submission" date="2016-04" db="EMBL/GenBank/DDBJ databases">
        <title>Draft genome of Fonsecaea erecta CBS 125763.</title>
        <authorList>
            <person name="Weiss V.A."/>
            <person name="Vicente V.A."/>
            <person name="Raittz R.T."/>
            <person name="Moreno L.F."/>
            <person name="De Souza E.M."/>
            <person name="Pedrosa F.O."/>
            <person name="Steffens M.B."/>
            <person name="Faoro H."/>
            <person name="Tadra-Sfeir M.Z."/>
            <person name="Najafzadeh M.J."/>
            <person name="Felipe M.S."/>
            <person name="Teixeira M."/>
            <person name="Sun J."/>
            <person name="Xi L."/>
            <person name="Gomes R."/>
            <person name="De Azevedo C.M."/>
            <person name="Salgado C.G."/>
            <person name="Da Silva M.B."/>
            <person name="Nascimento M.F."/>
            <person name="Queiroz-Telles F."/>
            <person name="Attili D.S."/>
            <person name="Gorbushina A."/>
        </authorList>
    </citation>
    <scope>NUCLEOTIDE SEQUENCE [LARGE SCALE GENOMIC DNA]</scope>
    <source>
        <strain evidence="4 5">CBS 125763</strain>
    </source>
</reference>
<dbReference type="RefSeq" id="XP_018695918.1">
    <property type="nucleotide sequence ID" value="XM_018833294.1"/>
</dbReference>
<dbReference type="GO" id="GO:0009086">
    <property type="term" value="P:methionine biosynthetic process"/>
    <property type="evidence" value="ECO:0007669"/>
    <property type="project" value="TreeGrafter"/>
</dbReference>
<dbReference type="OrthoDB" id="5408147at2759"/>
<dbReference type="SUPFAM" id="SSF53474">
    <property type="entry name" value="alpha/beta-Hydrolases"/>
    <property type="match status" value="1"/>
</dbReference>
<gene>
    <name evidence="4" type="ORF">AYL99_01778</name>
</gene>
<dbReference type="STRING" id="1367422.A0A178ZT21"/>
<protein>
    <recommendedName>
        <fullName evidence="3">AB hydrolase-1 domain-containing protein</fullName>
    </recommendedName>
</protein>
<name>A0A178ZT21_9EURO</name>
<dbReference type="GO" id="GO:0004414">
    <property type="term" value="F:homoserine O-acetyltransferase activity"/>
    <property type="evidence" value="ECO:0007669"/>
    <property type="project" value="TreeGrafter"/>
</dbReference>
<keyword evidence="5" id="KW-1185">Reference proteome</keyword>
<evidence type="ECO:0000313" key="4">
    <source>
        <dbReference type="EMBL" id="OAP62551.1"/>
    </source>
</evidence>
<proteinExistence type="inferred from homology"/>
<dbReference type="GeneID" id="30005948"/>